<dbReference type="InterPro" id="IPR003587">
    <property type="entry name" value="Hint_dom_N"/>
</dbReference>
<dbReference type="GO" id="GO:0008745">
    <property type="term" value="F:N-acetylmuramoyl-L-alanine amidase activity"/>
    <property type="evidence" value="ECO:0007669"/>
    <property type="project" value="InterPro"/>
</dbReference>
<dbReference type="RefSeq" id="WP_343065044.1">
    <property type="nucleotide sequence ID" value="NZ_JACHJO010000009.1"/>
</dbReference>
<dbReference type="AlphaFoldDB" id="A0A841IR33"/>
<dbReference type="InterPro" id="IPR002502">
    <property type="entry name" value="Amidase_domain"/>
</dbReference>
<dbReference type="Pfam" id="PF01510">
    <property type="entry name" value="Amidase_2"/>
    <property type="match status" value="1"/>
</dbReference>
<dbReference type="Proteomes" id="UP000536604">
    <property type="component" value="Unassembled WGS sequence"/>
</dbReference>
<dbReference type="GO" id="GO:0009253">
    <property type="term" value="P:peptidoglycan catabolic process"/>
    <property type="evidence" value="ECO:0007669"/>
    <property type="project" value="InterPro"/>
</dbReference>
<evidence type="ECO:0000313" key="3">
    <source>
        <dbReference type="Proteomes" id="UP000536604"/>
    </source>
</evidence>
<reference evidence="2 3" key="1">
    <citation type="submission" date="2020-08" db="EMBL/GenBank/DDBJ databases">
        <title>Genomic Encyclopedia of Type Strains, Phase III (KMG-III): the genomes of soil and plant-associated and newly described type strains.</title>
        <authorList>
            <person name="Whitman W."/>
        </authorList>
    </citation>
    <scope>NUCLEOTIDE SEQUENCE [LARGE SCALE GENOMIC DNA]</scope>
    <source>
        <strain evidence="2 3">CECT 8712</strain>
    </source>
</reference>
<dbReference type="InterPro" id="IPR036366">
    <property type="entry name" value="PGBDSf"/>
</dbReference>
<dbReference type="EMBL" id="JACHJO010000009">
    <property type="protein sequence ID" value="MBB6121147.1"/>
    <property type="molecule type" value="Genomic_DNA"/>
</dbReference>
<dbReference type="InterPro" id="IPR036505">
    <property type="entry name" value="Amidase/PGRP_sf"/>
</dbReference>
<dbReference type="PANTHER" id="PTHR11022">
    <property type="entry name" value="PEPTIDOGLYCAN RECOGNITION PROTEIN"/>
    <property type="match status" value="1"/>
</dbReference>
<dbReference type="Gene3D" id="3.40.80.10">
    <property type="entry name" value="Peptidoglycan recognition protein-like"/>
    <property type="match status" value="1"/>
</dbReference>
<evidence type="ECO:0000313" key="2">
    <source>
        <dbReference type="EMBL" id="MBB6121147.1"/>
    </source>
</evidence>
<dbReference type="InterPro" id="IPR006141">
    <property type="entry name" value="Intein_N"/>
</dbReference>
<dbReference type="GO" id="GO:0016539">
    <property type="term" value="P:intein-mediated protein splicing"/>
    <property type="evidence" value="ECO:0007669"/>
    <property type="project" value="InterPro"/>
</dbReference>
<comment type="caution">
    <text evidence="2">The sequence shown here is derived from an EMBL/GenBank/DDBJ whole genome shotgun (WGS) entry which is preliminary data.</text>
</comment>
<dbReference type="SUPFAM" id="SSF55846">
    <property type="entry name" value="N-acetylmuramoyl-L-alanine amidase-like"/>
    <property type="match status" value="1"/>
</dbReference>
<accession>A0A841IR33</accession>
<dbReference type="Gene3D" id="2.170.16.10">
    <property type="entry name" value="Hedgehog/Intein (Hint) domain"/>
    <property type="match status" value="1"/>
</dbReference>
<dbReference type="SUPFAM" id="SSF47090">
    <property type="entry name" value="PGBD-like"/>
    <property type="match status" value="1"/>
</dbReference>
<dbReference type="Gene3D" id="1.10.101.10">
    <property type="entry name" value="PGBD-like superfamily/PGBD"/>
    <property type="match status" value="1"/>
</dbReference>
<name>A0A841IR33_9ACTN</name>
<gene>
    <name evidence="2" type="ORF">FHS13_003115</name>
</gene>
<dbReference type="InterPro" id="IPR015510">
    <property type="entry name" value="PGRP"/>
</dbReference>
<evidence type="ECO:0000259" key="1">
    <source>
        <dbReference type="SMART" id="SM00306"/>
    </source>
</evidence>
<dbReference type="InterPro" id="IPR036365">
    <property type="entry name" value="PGBD-like_sf"/>
</dbReference>
<dbReference type="PROSITE" id="PS50817">
    <property type="entry name" value="INTEIN_N_TER"/>
    <property type="match status" value="1"/>
</dbReference>
<dbReference type="InterPro" id="IPR036844">
    <property type="entry name" value="Hint_dom_sf"/>
</dbReference>
<dbReference type="SMART" id="SM00306">
    <property type="entry name" value="HintN"/>
    <property type="match status" value="1"/>
</dbReference>
<keyword evidence="3" id="KW-1185">Reference proteome</keyword>
<dbReference type="PANTHER" id="PTHR11022:SF41">
    <property type="entry name" value="PEPTIDOGLYCAN-RECOGNITION PROTEIN LC-RELATED"/>
    <property type="match status" value="1"/>
</dbReference>
<sequence>MSRSQLGWSSTSPASYAEPRSGLVVHYDSSDQGLAAKSHDACLSYWKSTRDFHTGSARGWTDIGYCVDEDTQILTEDGWRSFEEIGAGDTVLTLDHRTGTSRWQPLLAVNVFPARPRRLLRMEGVGHSSLTTAEHRWPVERRARRERAWATSASLDRGDRILLAAPCTGLPQDPKWSDALVELVAWFWAEEDGTPTGSGAVLHRPERRGPGGAARLRGVLHTLFGPPCEDSAATAGDAPHWREERGRRGAEFHLSARAERLLREQAPGRVPSHAFLRSLTRAQLELFTGVCLAARGNGRSALGHGTREAAEAFQFAAILAGHATSLRHRPPGPRTGPRWRVELLRRAHVSPVAAAARTPAFTVAPESYGGRIWCPTTPDGTWLARRAGTVYFTGNSFMCCAHGYVLEGRGLYRQQAAQPGGNSTHYSVTLATGPKDEITAAQIDAVRALREWLVQDHGVSGRVLGHRDFISTSCPGDKAYRMVEDGTFEQPPGANTGGTNPLIGLKKGDSGEAVKALQELLRYAGQKEALGEHGVDGHYGDGTAEALRLARKSVGSAAKPGYGDKMTGHAYAQLIAAVSRHQSRPESTEAAAA</sequence>
<protein>
    <recommendedName>
        <fullName evidence="1">Hint domain-containing protein</fullName>
    </recommendedName>
</protein>
<organism evidence="2 3">
    <name type="scientific">Nocardiopsis algeriensis</name>
    <dbReference type="NCBI Taxonomy" id="1478215"/>
    <lineage>
        <taxon>Bacteria</taxon>
        <taxon>Bacillati</taxon>
        <taxon>Actinomycetota</taxon>
        <taxon>Actinomycetes</taxon>
        <taxon>Streptosporangiales</taxon>
        <taxon>Nocardiopsidaceae</taxon>
        <taxon>Nocardiopsis</taxon>
    </lineage>
</organism>
<feature type="domain" description="Hint" evidence="1">
    <location>
        <begin position="64"/>
        <end position="165"/>
    </location>
</feature>
<dbReference type="CDD" id="cd00081">
    <property type="entry name" value="Hint"/>
    <property type="match status" value="1"/>
</dbReference>
<proteinExistence type="predicted"/>
<dbReference type="SUPFAM" id="SSF51294">
    <property type="entry name" value="Hedgehog/intein (Hint) domain"/>
    <property type="match status" value="1"/>
</dbReference>
<dbReference type="CDD" id="cd06583">
    <property type="entry name" value="PGRP"/>
    <property type="match status" value="1"/>
</dbReference>